<dbReference type="AlphaFoldDB" id="A0A1U7PUM0"/>
<evidence type="ECO:0000313" key="3">
    <source>
        <dbReference type="EMBL" id="SIT96204.1"/>
    </source>
</evidence>
<sequence length="229" mass="25552">MKKLLVLFSVVLLGFAQGQSVKYGLTGSVHKGSIAGVHGVGKPAWGGSLGVFADIALVPNDIYDSAWLYFTPQLEVTTIGEKGDWDEDKSNYQKYSNVYVGVPLYLKYFLRNHGYKGDIYLMFGPKFEFLVSEKTDEGTAVKDATAAGYDPDIFGLGQRTEKFGYGVSAKVGVKVNEKLEVFLRFDRGLSKVYPDYKAYNTIRTIDSWLWALVTISERPTNIKRPELLC</sequence>
<dbReference type="Proteomes" id="UP000187261">
    <property type="component" value="Unassembled WGS sequence"/>
</dbReference>
<proteinExistence type="predicted"/>
<accession>A0A1U7PUM0</accession>
<keyword evidence="4" id="KW-1185">Reference proteome</keyword>
<dbReference type="STRING" id="1121284.SAMN05660493_00877"/>
<evidence type="ECO:0000313" key="4">
    <source>
        <dbReference type="Proteomes" id="UP000187261"/>
    </source>
</evidence>
<dbReference type="EMBL" id="FTPU01000007">
    <property type="protein sequence ID" value="SIT96204.1"/>
    <property type="molecule type" value="Genomic_DNA"/>
</dbReference>
<dbReference type="OrthoDB" id="1244151at2"/>
<evidence type="ECO:0000256" key="1">
    <source>
        <dbReference type="SAM" id="SignalP"/>
    </source>
</evidence>
<feature type="signal peptide" evidence="1">
    <location>
        <begin position="1"/>
        <end position="18"/>
    </location>
</feature>
<keyword evidence="1" id="KW-0732">Signal</keyword>
<organism evidence="3 4">
    <name type="scientific">Epilithonimonas bovis DSM 19482</name>
    <dbReference type="NCBI Taxonomy" id="1121284"/>
    <lineage>
        <taxon>Bacteria</taxon>
        <taxon>Pseudomonadati</taxon>
        <taxon>Bacteroidota</taxon>
        <taxon>Flavobacteriia</taxon>
        <taxon>Flavobacteriales</taxon>
        <taxon>Weeksellaceae</taxon>
        <taxon>Chryseobacterium group</taxon>
        <taxon>Epilithonimonas</taxon>
    </lineage>
</organism>
<name>A0A1U7PUM0_9FLAO</name>
<reference evidence="4" key="1">
    <citation type="submission" date="2016-10" db="EMBL/GenBank/DDBJ databases">
        <authorList>
            <person name="Varghese N."/>
            <person name="Submissions S."/>
        </authorList>
    </citation>
    <scope>NUCLEOTIDE SEQUENCE [LARGE SCALE GENOMIC DNA]</scope>
    <source>
        <strain evidence="4">DSM 19482</strain>
    </source>
</reference>
<protein>
    <submittedName>
        <fullName evidence="3">Outer membrane protein beta-barrel domain-containing protein</fullName>
    </submittedName>
</protein>
<dbReference type="RefSeq" id="WP_076782266.1">
    <property type="nucleotide sequence ID" value="NZ_FTPU01000007.1"/>
</dbReference>
<gene>
    <name evidence="3" type="ORF">SAMN05660493_00877</name>
</gene>
<dbReference type="Pfam" id="PF13568">
    <property type="entry name" value="OMP_b-brl_2"/>
    <property type="match status" value="1"/>
</dbReference>
<feature type="chain" id="PRO_5012866338" evidence="1">
    <location>
        <begin position="19"/>
        <end position="229"/>
    </location>
</feature>
<evidence type="ECO:0000259" key="2">
    <source>
        <dbReference type="Pfam" id="PF13568"/>
    </source>
</evidence>
<dbReference type="InterPro" id="IPR025665">
    <property type="entry name" value="Beta-barrel_OMP_2"/>
</dbReference>
<feature type="domain" description="Outer membrane protein beta-barrel" evidence="2">
    <location>
        <begin position="21"/>
        <end position="192"/>
    </location>
</feature>